<keyword evidence="5" id="KW-0472">Membrane</keyword>
<dbReference type="PROSITE" id="PS51006">
    <property type="entry name" value="PABS_2"/>
    <property type="match status" value="1"/>
</dbReference>
<evidence type="ECO:0000256" key="1">
    <source>
        <dbReference type="ARBA" id="ARBA00007867"/>
    </source>
</evidence>
<dbReference type="Pfam" id="PF01564">
    <property type="entry name" value="Spermine_synth"/>
    <property type="match status" value="1"/>
</dbReference>
<feature type="active site" description="Proton acceptor" evidence="4">
    <location>
        <position position="613"/>
    </location>
</feature>
<keyword evidence="2 4" id="KW-0808">Transferase</keyword>
<feature type="transmembrane region" description="Helical" evidence="5">
    <location>
        <begin position="417"/>
        <end position="437"/>
    </location>
</feature>
<dbReference type="PANTHER" id="PTHR43317:SF1">
    <property type="entry name" value="THERMOSPERMINE SYNTHASE ACAULIS5"/>
    <property type="match status" value="1"/>
</dbReference>
<reference evidence="7" key="1">
    <citation type="submission" date="2019-09" db="EMBL/GenBank/DDBJ databases">
        <title>Characterisation of the sponge microbiome using genome-centric metagenomics.</title>
        <authorList>
            <person name="Engelberts J.P."/>
            <person name="Robbins S.J."/>
            <person name="De Goeij J.M."/>
            <person name="Aranda M."/>
            <person name="Bell S.C."/>
            <person name="Webster N.S."/>
        </authorList>
    </citation>
    <scope>NUCLEOTIDE SEQUENCE</scope>
    <source>
        <strain evidence="7">SB0662_bin_9</strain>
    </source>
</reference>
<dbReference type="AlphaFoldDB" id="A0A6B1DXH8"/>
<feature type="transmembrane region" description="Helical" evidence="5">
    <location>
        <begin position="310"/>
        <end position="331"/>
    </location>
</feature>
<feature type="transmembrane region" description="Helical" evidence="5">
    <location>
        <begin position="75"/>
        <end position="95"/>
    </location>
</feature>
<feature type="transmembrane region" description="Helical" evidence="5">
    <location>
        <begin position="269"/>
        <end position="290"/>
    </location>
</feature>
<feature type="transmembrane region" description="Helical" evidence="5">
    <location>
        <begin position="238"/>
        <end position="257"/>
    </location>
</feature>
<evidence type="ECO:0000313" key="7">
    <source>
        <dbReference type="EMBL" id="MYD91084.1"/>
    </source>
</evidence>
<comment type="caution">
    <text evidence="7">The sequence shown here is derived from an EMBL/GenBank/DDBJ whole genome shotgun (WGS) entry which is preliminary data.</text>
</comment>
<keyword evidence="3 4" id="KW-0620">Polyamine biosynthesis</keyword>
<evidence type="ECO:0000256" key="4">
    <source>
        <dbReference type="PROSITE-ProRule" id="PRU00354"/>
    </source>
</evidence>
<feature type="transmembrane region" description="Helical" evidence="5">
    <location>
        <begin position="343"/>
        <end position="369"/>
    </location>
</feature>
<protein>
    <recommendedName>
        <fullName evidence="6">PABS domain-containing protein</fullName>
    </recommendedName>
</protein>
<sequence>MPMLPSAKLVPVGAAAVLTGACALIQELIWVRQATLAFGLSVQAYAAVVVALLGGTALGSWLFARAMGRIHRPLLWFAGMQAALAGLALLTLLGLEQVRHLYAALAPGLGLEQGFVQALRLGLSVAVLSPIALLAGGSLPLLGRWAGQQDTQRGSALVGRLYAWETVGAAVGCGCTALILLRTLPAGAAIQLAAGLHIVAGLLALWAHRTVSMETADTSTFRRSGGTSARSGRGRRGIWLLTAYGVSGAVALGYQVVWGRVLAVFTLDAVYSFAIVLTVFLMGLSIGSGVAARRLRRHQPSLAGFGHLQLWLAALGLATVFLFYLLPLVAYEDLFGAYSLSRAILFEFLLAVFVLLPPTCLMGYLWPIVQHLAAADTDGNLGVSTGRVNAVNTLGAVAGVLATTFGLIPTAGLQGSLFLLATGSLLLGLAALVGFSLRVADPVRNLRWPAAAAILLLAGFVLRPPAVYLGFRQDPGEFMAFYAEGVDTTVAVFDVPANNIKVSFVNGRIEVPTDEISMQAFRALGHLPPLVREGAQRALMLSFGNGIATGSLDGHGIPRVDAVDLSREMLEAAEVYWEENHNVLHSPRVSLHVEDGRNFLLRTPHRYDIITADATHPANTSSWALFTHEFYESVANRLVPDGVFFQWLPFHSMSEEDFRLILRTFRTTFPHTVLWYTGGSHSIVMATPEPFGDADLQALLARIDDMPRARKDLGGSTAVAAYFALDAEQLAAYVGEGGIVRDRQVFFAPVADRVFEIAESLADAGSR</sequence>
<gene>
    <name evidence="7" type="ORF">F4Y08_12240</name>
</gene>
<feature type="domain" description="PABS" evidence="6">
    <location>
        <begin position="559"/>
        <end position="702"/>
    </location>
</feature>
<dbReference type="EMBL" id="VXPY01000086">
    <property type="protein sequence ID" value="MYD91084.1"/>
    <property type="molecule type" value="Genomic_DNA"/>
</dbReference>
<accession>A0A6B1DXH8</accession>
<feature type="transmembrane region" description="Helical" evidence="5">
    <location>
        <begin position="390"/>
        <end position="411"/>
    </location>
</feature>
<dbReference type="CDD" id="cd02440">
    <property type="entry name" value="AdoMet_MTases"/>
    <property type="match status" value="1"/>
</dbReference>
<dbReference type="PANTHER" id="PTHR43317">
    <property type="entry name" value="THERMOSPERMINE SYNTHASE ACAULIS5"/>
    <property type="match status" value="1"/>
</dbReference>
<dbReference type="InterPro" id="IPR030374">
    <property type="entry name" value="PABS"/>
</dbReference>
<keyword evidence="5" id="KW-0812">Transmembrane</keyword>
<evidence type="ECO:0000256" key="2">
    <source>
        <dbReference type="ARBA" id="ARBA00022679"/>
    </source>
</evidence>
<dbReference type="SUPFAM" id="SSF53335">
    <property type="entry name" value="S-adenosyl-L-methionine-dependent methyltransferases"/>
    <property type="match status" value="1"/>
</dbReference>
<dbReference type="GO" id="GO:0016740">
    <property type="term" value="F:transferase activity"/>
    <property type="evidence" value="ECO:0007669"/>
    <property type="project" value="UniProtKB-UniRule"/>
</dbReference>
<feature type="transmembrane region" description="Helical" evidence="5">
    <location>
        <begin position="115"/>
        <end position="142"/>
    </location>
</feature>
<proteinExistence type="inferred from homology"/>
<dbReference type="InterPro" id="IPR029063">
    <property type="entry name" value="SAM-dependent_MTases_sf"/>
</dbReference>
<feature type="transmembrane region" description="Helical" evidence="5">
    <location>
        <begin position="449"/>
        <end position="471"/>
    </location>
</feature>
<evidence type="ECO:0000256" key="5">
    <source>
        <dbReference type="SAM" id="Phobius"/>
    </source>
</evidence>
<feature type="transmembrane region" description="Helical" evidence="5">
    <location>
        <begin position="42"/>
        <end position="63"/>
    </location>
</feature>
<keyword evidence="5" id="KW-1133">Transmembrane helix</keyword>
<evidence type="ECO:0000259" key="6">
    <source>
        <dbReference type="PROSITE" id="PS51006"/>
    </source>
</evidence>
<dbReference type="GO" id="GO:0006596">
    <property type="term" value="P:polyamine biosynthetic process"/>
    <property type="evidence" value="ECO:0007669"/>
    <property type="project" value="UniProtKB-UniRule"/>
</dbReference>
<organism evidence="7">
    <name type="scientific">Caldilineaceae bacterium SB0662_bin_9</name>
    <dbReference type="NCBI Taxonomy" id="2605258"/>
    <lineage>
        <taxon>Bacteria</taxon>
        <taxon>Bacillati</taxon>
        <taxon>Chloroflexota</taxon>
        <taxon>Caldilineae</taxon>
        <taxon>Caldilineales</taxon>
        <taxon>Caldilineaceae</taxon>
    </lineage>
</organism>
<dbReference type="Gene3D" id="3.40.50.150">
    <property type="entry name" value="Vaccinia Virus protein VP39"/>
    <property type="match status" value="1"/>
</dbReference>
<feature type="transmembrane region" description="Helical" evidence="5">
    <location>
        <begin position="162"/>
        <end position="181"/>
    </location>
</feature>
<feature type="transmembrane region" description="Helical" evidence="5">
    <location>
        <begin position="187"/>
        <end position="207"/>
    </location>
</feature>
<evidence type="ECO:0000256" key="3">
    <source>
        <dbReference type="ARBA" id="ARBA00023115"/>
    </source>
</evidence>
<name>A0A6B1DXH8_9CHLR</name>
<comment type="similarity">
    <text evidence="1">Belongs to the spermidine/spermine synthase family.</text>
</comment>